<proteinExistence type="inferred from homology"/>
<name>A0A5N3PJ72_9HYPH</name>
<dbReference type="InterPro" id="IPR015424">
    <property type="entry name" value="PyrdxlP-dep_Trfase"/>
</dbReference>
<feature type="domain" description="Aminotransferase class V" evidence="6">
    <location>
        <begin position="24"/>
        <end position="317"/>
    </location>
</feature>
<sequence>MTYQPGRHFLQIPGPTNTPLPVLAAIAKPTIDHRGPEFAKLGCEVLSGIRTIFKTGNPVIIYPASGTGAWEAALVNTLSPGDKVLMFETGWFSTLWSRMAKRLGIEAEFIAGDWRSGVDAGAIEARLRDDKEHTIKAVAVVHNETSTGVTSDIAAVRRAIDDAGHPALLLVDTISSLGSIDYRHDEWGADVTVGGSQKGLMLPPGLAFNAVSQKALKAGKGAGFPRSFWDWEEMIAINDKGFFPYTPSTNLLQGLKVAIDMLHEEGLENVFARHDRAAEATRRCVRHWGFEIQCANPAEYSSALTAVRLPEGHSADNLRADILGRSNMSLGNGLGPLADKVFRIGHLGDFHDLMVMGTLSGVEMGLRACGIPHQSGGLDAALRYLSGNAGPAGSA</sequence>
<comment type="caution">
    <text evidence="7">The sequence shown here is derived from an EMBL/GenBank/DDBJ whole genome shotgun (WGS) entry which is preliminary data.</text>
</comment>
<dbReference type="InterPro" id="IPR015422">
    <property type="entry name" value="PyrdxlP-dep_Trfase_small"/>
</dbReference>
<evidence type="ECO:0000313" key="7">
    <source>
        <dbReference type="EMBL" id="KAB0269790.1"/>
    </source>
</evidence>
<evidence type="ECO:0000256" key="3">
    <source>
        <dbReference type="ARBA" id="ARBA00022898"/>
    </source>
</evidence>
<dbReference type="InterPro" id="IPR024169">
    <property type="entry name" value="SP_NH2Trfase/AEP_transaminase"/>
</dbReference>
<dbReference type="InterPro" id="IPR015421">
    <property type="entry name" value="PyrdxlP-dep_Trfase_major"/>
</dbReference>
<keyword evidence="3 5" id="KW-0663">Pyridoxal phosphate</keyword>
<dbReference type="PANTHER" id="PTHR21152:SF40">
    <property type="entry name" value="ALANINE--GLYOXYLATE AMINOTRANSFERASE"/>
    <property type="match status" value="1"/>
</dbReference>
<dbReference type="PIRSF" id="PIRSF000524">
    <property type="entry name" value="SPT"/>
    <property type="match status" value="1"/>
</dbReference>
<dbReference type="GO" id="GO:0019265">
    <property type="term" value="P:glycine biosynthetic process, by transamination of glyoxylate"/>
    <property type="evidence" value="ECO:0007669"/>
    <property type="project" value="TreeGrafter"/>
</dbReference>
<dbReference type="GO" id="GO:0008453">
    <property type="term" value="F:alanine-glyoxylate transaminase activity"/>
    <property type="evidence" value="ECO:0007669"/>
    <property type="project" value="TreeGrafter"/>
</dbReference>
<comment type="similarity">
    <text evidence="2">Belongs to the class-V pyridoxal-phosphate-dependent aminotransferase family.</text>
</comment>
<gene>
    <name evidence="7" type="ORF">FEZ63_00535</name>
</gene>
<dbReference type="Pfam" id="PF00266">
    <property type="entry name" value="Aminotran_5"/>
    <property type="match status" value="1"/>
</dbReference>
<protein>
    <submittedName>
        <fullName evidence="7">Aminotransferase class V-fold PLP-dependent enzyme</fullName>
    </submittedName>
</protein>
<dbReference type="OrthoDB" id="389074at2"/>
<comment type="cofactor">
    <cofactor evidence="1 5">
        <name>pyridoxal 5'-phosphate</name>
        <dbReference type="ChEBI" id="CHEBI:597326"/>
    </cofactor>
</comment>
<dbReference type="Gene3D" id="3.90.1150.10">
    <property type="entry name" value="Aspartate Aminotransferase, domain 1"/>
    <property type="match status" value="1"/>
</dbReference>
<dbReference type="InterPro" id="IPR000192">
    <property type="entry name" value="Aminotrans_V_dom"/>
</dbReference>
<dbReference type="EMBL" id="VCMV01000001">
    <property type="protein sequence ID" value="KAB0269790.1"/>
    <property type="molecule type" value="Genomic_DNA"/>
</dbReference>
<evidence type="ECO:0000259" key="6">
    <source>
        <dbReference type="Pfam" id="PF00266"/>
    </source>
</evidence>
<feature type="binding site" evidence="4">
    <location>
        <position position="343"/>
    </location>
    <ligand>
        <name>substrate</name>
    </ligand>
</feature>
<dbReference type="PANTHER" id="PTHR21152">
    <property type="entry name" value="AMINOTRANSFERASE CLASS V"/>
    <property type="match status" value="1"/>
</dbReference>
<dbReference type="Gene3D" id="3.40.640.10">
    <property type="entry name" value="Type I PLP-dependent aspartate aminotransferase-like (Major domain)"/>
    <property type="match status" value="1"/>
</dbReference>
<accession>A0A5N3PJ72</accession>
<dbReference type="FunFam" id="3.40.640.10:FF:000054">
    <property type="entry name" value="Serine--glyoxylate aminotransferase"/>
    <property type="match status" value="1"/>
</dbReference>
<keyword evidence="8" id="KW-1185">Reference proteome</keyword>
<reference evidence="7 8" key="1">
    <citation type="journal article" date="2019" name="Microorganisms">
        <title>Genome Insights into the Novel Species Microvirga brassicacearum, a Rapeseed Endophyte with Biotechnological Potential.</title>
        <authorList>
            <person name="Jimenez-Gomez A."/>
            <person name="Saati-Santamaria Z."/>
            <person name="Igual J.M."/>
            <person name="Rivas R."/>
            <person name="Mateos P.F."/>
            <person name="Garcia-Fraile P."/>
        </authorList>
    </citation>
    <scope>NUCLEOTIDE SEQUENCE [LARGE SCALE GENOMIC DNA]</scope>
    <source>
        <strain evidence="7 8">CDVBN77</strain>
    </source>
</reference>
<evidence type="ECO:0000313" key="8">
    <source>
        <dbReference type="Proteomes" id="UP000325684"/>
    </source>
</evidence>
<organism evidence="7 8">
    <name type="scientific">Microvirga brassicacearum</name>
    <dbReference type="NCBI Taxonomy" id="2580413"/>
    <lineage>
        <taxon>Bacteria</taxon>
        <taxon>Pseudomonadati</taxon>
        <taxon>Pseudomonadota</taxon>
        <taxon>Alphaproteobacteria</taxon>
        <taxon>Hyphomicrobiales</taxon>
        <taxon>Methylobacteriaceae</taxon>
        <taxon>Microvirga</taxon>
    </lineage>
</organism>
<evidence type="ECO:0000256" key="1">
    <source>
        <dbReference type="ARBA" id="ARBA00001933"/>
    </source>
</evidence>
<dbReference type="GO" id="GO:0004760">
    <property type="term" value="F:L-serine-pyruvate transaminase activity"/>
    <property type="evidence" value="ECO:0007669"/>
    <property type="project" value="TreeGrafter"/>
</dbReference>
<dbReference type="SUPFAM" id="SSF53383">
    <property type="entry name" value="PLP-dependent transferases"/>
    <property type="match status" value="1"/>
</dbReference>
<feature type="modified residue" description="N6-(pyridoxal phosphate)lysine" evidence="5">
    <location>
        <position position="198"/>
    </location>
</feature>
<dbReference type="RefSeq" id="WP_150941683.1">
    <property type="nucleotide sequence ID" value="NZ_VCMV01000001.1"/>
</dbReference>
<dbReference type="Proteomes" id="UP000325684">
    <property type="component" value="Unassembled WGS sequence"/>
</dbReference>
<keyword evidence="7" id="KW-0032">Aminotransferase</keyword>
<evidence type="ECO:0000256" key="4">
    <source>
        <dbReference type="PIRSR" id="PIRSR000524-1"/>
    </source>
</evidence>
<keyword evidence="7" id="KW-0808">Transferase</keyword>
<dbReference type="AlphaFoldDB" id="A0A5N3PJ72"/>
<evidence type="ECO:0000256" key="2">
    <source>
        <dbReference type="ARBA" id="ARBA00009236"/>
    </source>
</evidence>
<evidence type="ECO:0000256" key="5">
    <source>
        <dbReference type="PIRSR" id="PIRSR000524-50"/>
    </source>
</evidence>